<comment type="caution">
    <text evidence="2">The sequence shown here is derived from an EMBL/GenBank/DDBJ whole genome shotgun (WGS) entry which is preliminary data.</text>
</comment>
<organism evidence="2 3">
    <name type="scientific">Cardiocondyla obscurior</name>
    <dbReference type="NCBI Taxonomy" id="286306"/>
    <lineage>
        <taxon>Eukaryota</taxon>
        <taxon>Metazoa</taxon>
        <taxon>Ecdysozoa</taxon>
        <taxon>Arthropoda</taxon>
        <taxon>Hexapoda</taxon>
        <taxon>Insecta</taxon>
        <taxon>Pterygota</taxon>
        <taxon>Neoptera</taxon>
        <taxon>Endopterygota</taxon>
        <taxon>Hymenoptera</taxon>
        <taxon>Apocrita</taxon>
        <taxon>Aculeata</taxon>
        <taxon>Formicoidea</taxon>
        <taxon>Formicidae</taxon>
        <taxon>Myrmicinae</taxon>
        <taxon>Cardiocondyla</taxon>
    </lineage>
</organism>
<reference evidence="2 3" key="1">
    <citation type="submission" date="2023-03" db="EMBL/GenBank/DDBJ databases">
        <title>High recombination rates correlate with genetic variation in Cardiocondyla obscurior ants.</title>
        <authorList>
            <person name="Errbii M."/>
        </authorList>
    </citation>
    <scope>NUCLEOTIDE SEQUENCE [LARGE SCALE GENOMIC DNA]</scope>
    <source>
        <strain evidence="2">Alpha-2009</strain>
        <tissue evidence="2">Whole body</tissue>
    </source>
</reference>
<sequence>MIDSLLSLRLMYPLSRLTYCAYLVHPVIMMITTQQMDGPLHLHNGMVLILYFGNLVASYLLSFCISLALEAPVVTLLKIAFTSKKRAR</sequence>
<keyword evidence="1" id="KW-0472">Membrane</keyword>
<dbReference type="InterPro" id="IPR052728">
    <property type="entry name" value="O2_lipid_transport_reg"/>
</dbReference>
<gene>
    <name evidence="2" type="ORF">PUN28_006478</name>
</gene>
<dbReference type="EMBL" id="JADYXP020000005">
    <property type="protein sequence ID" value="KAL0124639.1"/>
    <property type="molecule type" value="Genomic_DNA"/>
</dbReference>
<evidence type="ECO:0000313" key="3">
    <source>
        <dbReference type="Proteomes" id="UP001430953"/>
    </source>
</evidence>
<proteinExistence type="predicted"/>
<protein>
    <recommendedName>
        <fullName evidence="4">Nose resistant to fluoxetine protein 6</fullName>
    </recommendedName>
</protein>
<dbReference type="AlphaFoldDB" id="A0AAW2GBP3"/>
<keyword evidence="3" id="KW-1185">Reference proteome</keyword>
<accession>A0AAW2GBP3</accession>
<dbReference type="Proteomes" id="UP001430953">
    <property type="component" value="Unassembled WGS sequence"/>
</dbReference>
<dbReference type="PANTHER" id="PTHR11161">
    <property type="entry name" value="O-ACYLTRANSFERASE"/>
    <property type="match status" value="1"/>
</dbReference>
<feature type="transmembrane region" description="Helical" evidence="1">
    <location>
        <begin position="56"/>
        <end position="81"/>
    </location>
</feature>
<keyword evidence="1" id="KW-1133">Transmembrane helix</keyword>
<feature type="transmembrane region" description="Helical" evidence="1">
    <location>
        <begin position="17"/>
        <end position="36"/>
    </location>
</feature>
<dbReference type="PANTHER" id="PTHR11161:SF0">
    <property type="entry name" value="O-ACYLTRANSFERASE LIKE PROTEIN"/>
    <property type="match status" value="1"/>
</dbReference>
<evidence type="ECO:0008006" key="4">
    <source>
        <dbReference type="Google" id="ProtNLM"/>
    </source>
</evidence>
<name>A0AAW2GBP3_9HYME</name>
<keyword evidence="1" id="KW-0812">Transmembrane</keyword>
<evidence type="ECO:0000256" key="1">
    <source>
        <dbReference type="SAM" id="Phobius"/>
    </source>
</evidence>
<evidence type="ECO:0000313" key="2">
    <source>
        <dbReference type="EMBL" id="KAL0124639.1"/>
    </source>
</evidence>